<gene>
    <name evidence="2" type="ORF">HUT08_25730</name>
</gene>
<dbReference type="Pfam" id="PF25872">
    <property type="entry name" value="HTH_77"/>
    <property type="match status" value="1"/>
</dbReference>
<feature type="domain" description="HTH luxR-type" evidence="1">
    <location>
        <begin position="682"/>
        <end position="747"/>
    </location>
</feature>
<organism evidence="2 3">
    <name type="scientific">Streptomyces buecherae</name>
    <dbReference type="NCBI Taxonomy" id="2763006"/>
    <lineage>
        <taxon>Bacteria</taxon>
        <taxon>Bacillati</taxon>
        <taxon>Actinomycetota</taxon>
        <taxon>Actinomycetes</taxon>
        <taxon>Kitasatosporales</taxon>
        <taxon>Streptomycetaceae</taxon>
        <taxon>Streptomyces</taxon>
    </lineage>
</organism>
<dbReference type="PANTHER" id="PTHR47691:SF3">
    <property type="entry name" value="HTH-TYPE TRANSCRIPTIONAL REGULATOR RV0890C-RELATED"/>
    <property type="match status" value="1"/>
</dbReference>
<dbReference type="InterPro" id="IPR011990">
    <property type="entry name" value="TPR-like_helical_dom_sf"/>
</dbReference>
<dbReference type="InterPro" id="IPR036388">
    <property type="entry name" value="WH-like_DNA-bd_sf"/>
</dbReference>
<evidence type="ECO:0000313" key="3">
    <source>
        <dbReference type="Proteomes" id="UP000509303"/>
    </source>
</evidence>
<dbReference type="SUPFAM" id="SSF46894">
    <property type="entry name" value="C-terminal effector domain of the bipartite response regulators"/>
    <property type="match status" value="1"/>
</dbReference>
<dbReference type="PRINTS" id="PR00364">
    <property type="entry name" value="DISEASERSIST"/>
</dbReference>
<accession>A0A7H8ND20</accession>
<dbReference type="Gene3D" id="1.25.40.10">
    <property type="entry name" value="Tetratricopeptide repeat domain"/>
    <property type="match status" value="1"/>
</dbReference>
<dbReference type="Pfam" id="PF00196">
    <property type="entry name" value="GerE"/>
    <property type="match status" value="1"/>
</dbReference>
<dbReference type="GO" id="GO:0003677">
    <property type="term" value="F:DNA binding"/>
    <property type="evidence" value="ECO:0007669"/>
    <property type="project" value="InterPro"/>
</dbReference>
<dbReference type="InterPro" id="IPR016032">
    <property type="entry name" value="Sig_transdc_resp-reg_C-effctor"/>
</dbReference>
<dbReference type="Gene3D" id="1.10.10.10">
    <property type="entry name" value="Winged helix-like DNA-binding domain superfamily/Winged helix DNA-binding domain"/>
    <property type="match status" value="1"/>
</dbReference>
<keyword evidence="3" id="KW-1185">Reference proteome</keyword>
<dbReference type="GO" id="GO:0016887">
    <property type="term" value="F:ATP hydrolysis activity"/>
    <property type="evidence" value="ECO:0007669"/>
    <property type="project" value="InterPro"/>
</dbReference>
<dbReference type="AlphaFoldDB" id="A0A7H8ND20"/>
<evidence type="ECO:0000259" key="1">
    <source>
        <dbReference type="PROSITE" id="PS50043"/>
    </source>
</evidence>
<dbReference type="SUPFAM" id="SSF48452">
    <property type="entry name" value="TPR-like"/>
    <property type="match status" value="1"/>
</dbReference>
<dbReference type="CDD" id="cd06170">
    <property type="entry name" value="LuxR_C_like"/>
    <property type="match status" value="1"/>
</dbReference>
<protein>
    <submittedName>
        <fullName evidence="2">AAA family ATPase</fullName>
    </submittedName>
</protein>
<dbReference type="InterPro" id="IPR000792">
    <property type="entry name" value="Tscrpt_reg_LuxR_C"/>
</dbReference>
<dbReference type="PROSITE" id="PS50043">
    <property type="entry name" value="HTH_LUXR_2"/>
    <property type="match status" value="1"/>
</dbReference>
<dbReference type="PANTHER" id="PTHR47691">
    <property type="entry name" value="REGULATOR-RELATED"/>
    <property type="match status" value="1"/>
</dbReference>
<dbReference type="Proteomes" id="UP000509303">
    <property type="component" value="Chromosome"/>
</dbReference>
<dbReference type="EMBL" id="CP054929">
    <property type="protein sequence ID" value="QKW52370.1"/>
    <property type="molecule type" value="Genomic_DNA"/>
</dbReference>
<dbReference type="SUPFAM" id="SSF52540">
    <property type="entry name" value="P-loop containing nucleoside triphosphate hydrolases"/>
    <property type="match status" value="1"/>
</dbReference>
<dbReference type="PRINTS" id="PR00038">
    <property type="entry name" value="HTHLUXR"/>
</dbReference>
<sequence length="749" mass="80007">MLHDPGIRLLTITGPAGVGKSALANAVLATSVPYAADGIVKADLASTGSRTIAWRQVAAALGIGGDAAALALPELVGSEIGDRELLLVLDNCDLVAPQLSTDIAALLRGCPALRVLLTSRISLEVYAEHLFPVAPFPVGSGGQTPYSSVAVQLFIDRVRAHYRSDVLHGGELHNIAEICELLDGVPLAIEVTARAVGTLSPRALLEQLRRGAHPYNSRLLDVPTRHQSVPGALSWGDQALSAEERALLQRLAVCETSIDLPTAQRLGNLSLMQAARRLDSLVHKSLLVSAKREGGEPEFRMLTATRNYYRKRLAQDPEEQAEARNRHAEHYAKFAVAAERGLRIAEERAHWLALAQTRLADIRTAIRRLQTKGEHATAVRTLLALEEAWVVHNVLRESAGILSRSVTALEAADVRDARDAALLADALETAGRWAMAGEESQCARALLTRAAELYRGTGDPGGRARVATLQGELLRRAGDAEAAERQAEFAVAELDAIGDVRNAATARRLLSLVRAGSGKPDAEAPLVRALEELRSLEEPYARAVALIHLARVRLATGRSAEAYTTVREAMEILTRYVGGPADVVLALETAARSAPSGGGTERAHVLRLLGLAKALREQHELPPSVDGAALRSLSDQLREATGDAADGDSGRTATAVDTPTLYSALATALSAPVPKPVAGPATDARLAGLTPRQHQIAELVAEGMTNRQIARSLELSEWTVVNHLRQVMNKLECPSRVHVTRIVQQTAAG</sequence>
<name>A0A7H8ND20_9ACTN</name>
<dbReference type="Pfam" id="PF13401">
    <property type="entry name" value="AAA_22"/>
    <property type="match status" value="1"/>
</dbReference>
<dbReference type="SMART" id="SM00421">
    <property type="entry name" value="HTH_LUXR"/>
    <property type="match status" value="1"/>
</dbReference>
<dbReference type="InterPro" id="IPR058852">
    <property type="entry name" value="HTH_77"/>
</dbReference>
<dbReference type="GO" id="GO:0006355">
    <property type="term" value="P:regulation of DNA-templated transcription"/>
    <property type="evidence" value="ECO:0007669"/>
    <property type="project" value="InterPro"/>
</dbReference>
<reference evidence="2 3" key="1">
    <citation type="submission" date="2020-06" db="EMBL/GenBank/DDBJ databases">
        <title>Genome mining for natural products.</title>
        <authorList>
            <person name="Zhang B."/>
            <person name="Shi J."/>
            <person name="Ge H."/>
        </authorList>
    </citation>
    <scope>NUCLEOTIDE SEQUENCE [LARGE SCALE GENOMIC DNA]</scope>
    <source>
        <strain evidence="2 3">NA00687</strain>
    </source>
</reference>
<dbReference type="InterPro" id="IPR027417">
    <property type="entry name" value="P-loop_NTPase"/>
</dbReference>
<proteinExistence type="predicted"/>
<dbReference type="Gene3D" id="3.40.50.300">
    <property type="entry name" value="P-loop containing nucleotide triphosphate hydrolases"/>
    <property type="match status" value="1"/>
</dbReference>
<evidence type="ECO:0000313" key="2">
    <source>
        <dbReference type="EMBL" id="QKW52370.1"/>
    </source>
</evidence>
<dbReference type="RefSeq" id="WP_176164074.1">
    <property type="nucleotide sequence ID" value="NZ_CP054929.1"/>
</dbReference>
<dbReference type="InterPro" id="IPR049945">
    <property type="entry name" value="AAA_22"/>
</dbReference>